<dbReference type="RefSeq" id="WP_092724303.1">
    <property type="nucleotide sequence ID" value="NZ_FNNO01000010.1"/>
</dbReference>
<evidence type="ECO:0000313" key="2">
    <source>
        <dbReference type="EMBL" id="SDX18257.1"/>
    </source>
</evidence>
<organism evidence="2 3">
    <name type="scientific">Hydrobacter penzbergensis</name>
    <dbReference type="NCBI Taxonomy" id="1235997"/>
    <lineage>
        <taxon>Bacteria</taxon>
        <taxon>Pseudomonadati</taxon>
        <taxon>Bacteroidota</taxon>
        <taxon>Chitinophagia</taxon>
        <taxon>Chitinophagales</taxon>
        <taxon>Chitinophagaceae</taxon>
        <taxon>Hydrobacter</taxon>
    </lineage>
</organism>
<sequence length="440" mass="47513">MRYLFSCLLFLALPFATLKAQNYPDLSGTWYQNGNSNYPAYIIQNGQNLTFIFSNTTSTVIFTSVNQVYANTWKAAANISADGNTLTWSDQTWTRAVINYPNIAGTWYVNGSPVTITQNGKMLEFTMAGGKSKGYFYSTQGIYATEWNTYATYDAGTQSLKWNNQTWTIAGGATVSGSNTGTAGTTKICRRELSAFFYAMTALGTTWARPIYEPGAMSARTIADLRGALSLVVPTLNLFPCIVFDRNRITNLSNSLESITGTQASQESHQIIIDLQVAVRNAGITCDRGLNLEMLFIGGIHLGAAQAHASSRICQPVPMPANIASTISAHLTTAHDALATLLPCMPDLQLGAFSTVPLGSMNSVEPHTFIVGIITETLWAVTLTDCCCTCTGNASVNPGTTCDQECHKWCREHGKSGGKFNGICLLGVMSGGTQPDCQCW</sequence>
<keyword evidence="1" id="KW-0732">Signal</keyword>
<comment type="caution">
    <text evidence="2">The sequence shown here is derived from an EMBL/GenBank/DDBJ whole genome shotgun (WGS) entry which is preliminary data.</text>
</comment>
<evidence type="ECO:0000256" key="1">
    <source>
        <dbReference type="SAM" id="SignalP"/>
    </source>
</evidence>
<reference evidence="2 3" key="1">
    <citation type="submission" date="2016-10" db="EMBL/GenBank/DDBJ databases">
        <authorList>
            <person name="Varghese N."/>
            <person name="Submissions S."/>
        </authorList>
    </citation>
    <scope>NUCLEOTIDE SEQUENCE [LARGE SCALE GENOMIC DNA]</scope>
    <source>
        <strain evidence="2 3">DSM 25353</strain>
    </source>
</reference>
<proteinExistence type="predicted"/>
<protein>
    <submittedName>
        <fullName evidence="2">Uncharacterized protein</fullName>
    </submittedName>
</protein>
<evidence type="ECO:0000313" key="3">
    <source>
        <dbReference type="Proteomes" id="UP000198711"/>
    </source>
</evidence>
<name>A0A8X8II88_9BACT</name>
<accession>A0A8X8II88</accession>
<dbReference type="AlphaFoldDB" id="A0A8X8II88"/>
<feature type="chain" id="PRO_5036443127" evidence="1">
    <location>
        <begin position="21"/>
        <end position="440"/>
    </location>
</feature>
<feature type="signal peptide" evidence="1">
    <location>
        <begin position="1"/>
        <end position="20"/>
    </location>
</feature>
<gene>
    <name evidence="2" type="ORF">SAMN05444410_11068</name>
</gene>
<dbReference type="EMBL" id="FNNO01000010">
    <property type="protein sequence ID" value="SDX18257.1"/>
    <property type="molecule type" value="Genomic_DNA"/>
</dbReference>
<dbReference type="Proteomes" id="UP000198711">
    <property type="component" value="Unassembled WGS sequence"/>
</dbReference>
<keyword evidence="3" id="KW-1185">Reference proteome</keyword>